<dbReference type="CDD" id="cd06445">
    <property type="entry name" value="ATase"/>
    <property type="match status" value="1"/>
</dbReference>
<protein>
    <submittedName>
        <fullName evidence="2">Methylated-DNA--[protein]-cysteine S-methyltransferase</fullName>
        <ecNumber evidence="2">2.1.1.63</ecNumber>
    </submittedName>
</protein>
<name>A0ABS6FZS6_9FIRM</name>
<evidence type="ECO:0000313" key="2">
    <source>
        <dbReference type="EMBL" id="MBU5675386.1"/>
    </source>
</evidence>
<dbReference type="PROSITE" id="PS00374">
    <property type="entry name" value="MGMT"/>
    <property type="match status" value="1"/>
</dbReference>
<dbReference type="NCBIfam" id="TIGR00589">
    <property type="entry name" value="ogt"/>
    <property type="match status" value="1"/>
</dbReference>
<keyword evidence="2" id="KW-0808">Transferase</keyword>
<dbReference type="GO" id="GO:0032259">
    <property type="term" value="P:methylation"/>
    <property type="evidence" value="ECO:0007669"/>
    <property type="project" value="UniProtKB-KW"/>
</dbReference>
<gene>
    <name evidence="2" type="ORF">KQI88_03015</name>
</gene>
<reference evidence="2 3" key="1">
    <citation type="submission" date="2021-06" db="EMBL/GenBank/DDBJ databases">
        <authorList>
            <person name="Sun Q."/>
            <person name="Li D."/>
        </authorList>
    </citation>
    <scope>NUCLEOTIDE SEQUENCE [LARGE SCALE GENOMIC DNA]</scope>
    <source>
        <strain evidence="2 3">MSJ-5</strain>
    </source>
</reference>
<dbReference type="PANTHER" id="PTHR10815:SF13">
    <property type="entry name" value="METHYLATED-DNA--PROTEIN-CYSTEINE METHYLTRANSFERASE"/>
    <property type="match status" value="1"/>
</dbReference>
<evidence type="ECO:0000313" key="3">
    <source>
        <dbReference type="Proteomes" id="UP000779508"/>
    </source>
</evidence>
<dbReference type="InterPro" id="IPR001497">
    <property type="entry name" value="MethylDNA_cys_MeTrfase_AS"/>
</dbReference>
<dbReference type="EC" id="2.1.1.63" evidence="2"/>
<keyword evidence="3" id="KW-1185">Reference proteome</keyword>
<keyword evidence="2" id="KW-0489">Methyltransferase</keyword>
<dbReference type="Proteomes" id="UP000779508">
    <property type="component" value="Unassembled WGS sequence"/>
</dbReference>
<sequence length="128" mass="14602">MYQLSYDKEENAIYINQLYEYFEGKRTEFTIPLYMVGTDFQKKVWNALLDIPYGQTITYKDLAYSIDNPKAVRAVGGANNKNRIPIIIPCHRVIGANKKLVGYGGGLHIKEKLLNVEGIKVECEKVVE</sequence>
<evidence type="ECO:0000259" key="1">
    <source>
        <dbReference type="Pfam" id="PF01035"/>
    </source>
</evidence>
<proteinExistence type="predicted"/>
<accession>A0ABS6FZS6</accession>
<dbReference type="PANTHER" id="PTHR10815">
    <property type="entry name" value="METHYLATED-DNA--PROTEIN-CYSTEINE METHYLTRANSFERASE"/>
    <property type="match status" value="1"/>
</dbReference>
<dbReference type="GO" id="GO:0003908">
    <property type="term" value="F:methylated-DNA-[protein]-cysteine S-methyltransferase activity"/>
    <property type="evidence" value="ECO:0007669"/>
    <property type="project" value="UniProtKB-EC"/>
</dbReference>
<feature type="domain" description="Methylated-DNA-[protein]-cysteine S-methyltransferase DNA binding" evidence="1">
    <location>
        <begin position="39"/>
        <end position="119"/>
    </location>
</feature>
<dbReference type="EMBL" id="JAHLQK010000001">
    <property type="protein sequence ID" value="MBU5675386.1"/>
    <property type="molecule type" value="Genomic_DNA"/>
</dbReference>
<dbReference type="Pfam" id="PF01035">
    <property type="entry name" value="DNA_binding_1"/>
    <property type="match status" value="1"/>
</dbReference>
<dbReference type="InterPro" id="IPR014048">
    <property type="entry name" value="MethylDNA_cys_MeTrfase_DNA-bd"/>
</dbReference>
<organism evidence="2 3">
    <name type="scientific">Alkaliphilus flagellatus</name>
    <dbReference type="NCBI Taxonomy" id="2841507"/>
    <lineage>
        <taxon>Bacteria</taxon>
        <taxon>Bacillati</taxon>
        <taxon>Bacillota</taxon>
        <taxon>Clostridia</taxon>
        <taxon>Peptostreptococcales</taxon>
        <taxon>Natronincolaceae</taxon>
        <taxon>Alkaliphilus</taxon>
    </lineage>
</organism>
<comment type="caution">
    <text evidence="2">The sequence shown here is derived from an EMBL/GenBank/DDBJ whole genome shotgun (WGS) entry which is preliminary data.</text>
</comment>